<proteinExistence type="predicted"/>
<gene>
    <name evidence="1" type="ORF">PENVUL_c075G06834</name>
</gene>
<dbReference type="Proteomes" id="UP000191518">
    <property type="component" value="Unassembled WGS sequence"/>
</dbReference>
<organism evidence="1 2">
    <name type="scientific">Penicillium vulpinum</name>
    <dbReference type="NCBI Taxonomy" id="29845"/>
    <lineage>
        <taxon>Eukaryota</taxon>
        <taxon>Fungi</taxon>
        <taxon>Dikarya</taxon>
        <taxon>Ascomycota</taxon>
        <taxon>Pezizomycotina</taxon>
        <taxon>Eurotiomycetes</taxon>
        <taxon>Eurotiomycetidae</taxon>
        <taxon>Eurotiales</taxon>
        <taxon>Aspergillaceae</taxon>
        <taxon>Penicillium</taxon>
    </lineage>
</organism>
<comment type="caution">
    <text evidence="1">The sequence shown here is derived from an EMBL/GenBank/DDBJ whole genome shotgun (WGS) entry which is preliminary data.</text>
</comment>
<sequence length="110" mass="12377">MSPATVGSTYATDRDYFLFVLQSQIAKLRVNPSGRSRVLQGLRELSQLMSQYIEASYSVSDTPFYDSCWTFQPVLDSAIATLSEDSDPFTGDMVAEQLEKAFSWENPTSW</sequence>
<name>A0A1V6RAE7_9EURO</name>
<keyword evidence="2" id="KW-1185">Reference proteome</keyword>
<evidence type="ECO:0000313" key="2">
    <source>
        <dbReference type="Proteomes" id="UP000191518"/>
    </source>
</evidence>
<protein>
    <submittedName>
        <fullName evidence="1">Uncharacterized protein</fullName>
    </submittedName>
</protein>
<dbReference type="AlphaFoldDB" id="A0A1V6RAE7"/>
<dbReference type="OrthoDB" id="4279496at2759"/>
<dbReference type="EMBL" id="MDYP01000075">
    <property type="protein sequence ID" value="OQD98206.1"/>
    <property type="molecule type" value="Genomic_DNA"/>
</dbReference>
<reference evidence="2" key="1">
    <citation type="journal article" date="2017" name="Nat. Microbiol.">
        <title>Global analysis of biosynthetic gene clusters reveals vast potential of secondary metabolite production in Penicillium species.</title>
        <authorList>
            <person name="Nielsen J.C."/>
            <person name="Grijseels S."/>
            <person name="Prigent S."/>
            <person name="Ji B."/>
            <person name="Dainat J."/>
            <person name="Nielsen K.F."/>
            <person name="Frisvad J.C."/>
            <person name="Workman M."/>
            <person name="Nielsen J."/>
        </authorList>
    </citation>
    <scope>NUCLEOTIDE SEQUENCE [LARGE SCALE GENOMIC DNA]</scope>
    <source>
        <strain evidence="2">IBT 29486</strain>
    </source>
</reference>
<accession>A0A1V6RAE7</accession>
<evidence type="ECO:0000313" key="1">
    <source>
        <dbReference type="EMBL" id="OQD98206.1"/>
    </source>
</evidence>